<dbReference type="EMBL" id="ML977505">
    <property type="protein sequence ID" value="KAF2129836.1"/>
    <property type="molecule type" value="Genomic_DNA"/>
</dbReference>
<keyword evidence="4" id="KW-1185">Reference proteome</keyword>
<feature type="region of interest" description="Disordered" evidence="2">
    <location>
        <begin position="333"/>
        <end position="381"/>
    </location>
</feature>
<evidence type="ECO:0000256" key="1">
    <source>
        <dbReference type="SAM" id="Coils"/>
    </source>
</evidence>
<accession>A0A6A6AE36</accession>
<dbReference type="RefSeq" id="XP_033524223.1">
    <property type="nucleotide sequence ID" value="XM_033666658.1"/>
</dbReference>
<organism evidence="3 4">
    <name type="scientific">Dothidotthia symphoricarpi CBS 119687</name>
    <dbReference type="NCBI Taxonomy" id="1392245"/>
    <lineage>
        <taxon>Eukaryota</taxon>
        <taxon>Fungi</taxon>
        <taxon>Dikarya</taxon>
        <taxon>Ascomycota</taxon>
        <taxon>Pezizomycotina</taxon>
        <taxon>Dothideomycetes</taxon>
        <taxon>Pleosporomycetidae</taxon>
        <taxon>Pleosporales</taxon>
        <taxon>Dothidotthiaceae</taxon>
        <taxon>Dothidotthia</taxon>
    </lineage>
</organism>
<keyword evidence="1" id="KW-0175">Coiled coil</keyword>
<reference evidence="3" key="1">
    <citation type="journal article" date="2020" name="Stud. Mycol.">
        <title>101 Dothideomycetes genomes: a test case for predicting lifestyles and emergence of pathogens.</title>
        <authorList>
            <person name="Haridas S."/>
            <person name="Albert R."/>
            <person name="Binder M."/>
            <person name="Bloem J."/>
            <person name="Labutti K."/>
            <person name="Salamov A."/>
            <person name="Andreopoulos B."/>
            <person name="Baker S."/>
            <person name="Barry K."/>
            <person name="Bills G."/>
            <person name="Bluhm B."/>
            <person name="Cannon C."/>
            <person name="Castanera R."/>
            <person name="Culley D."/>
            <person name="Daum C."/>
            <person name="Ezra D."/>
            <person name="Gonzalez J."/>
            <person name="Henrissat B."/>
            <person name="Kuo A."/>
            <person name="Liang C."/>
            <person name="Lipzen A."/>
            <person name="Lutzoni F."/>
            <person name="Magnuson J."/>
            <person name="Mondo S."/>
            <person name="Nolan M."/>
            <person name="Ohm R."/>
            <person name="Pangilinan J."/>
            <person name="Park H.-J."/>
            <person name="Ramirez L."/>
            <person name="Alfaro M."/>
            <person name="Sun H."/>
            <person name="Tritt A."/>
            <person name="Yoshinaga Y."/>
            <person name="Zwiers L.-H."/>
            <person name="Turgeon B."/>
            <person name="Goodwin S."/>
            <person name="Spatafora J."/>
            <person name="Crous P."/>
            <person name="Grigoriev I."/>
        </authorList>
    </citation>
    <scope>NUCLEOTIDE SEQUENCE</scope>
    <source>
        <strain evidence="3">CBS 119687</strain>
    </source>
</reference>
<evidence type="ECO:0000313" key="4">
    <source>
        <dbReference type="Proteomes" id="UP000799771"/>
    </source>
</evidence>
<sequence>MCTNLSITYGCDHSYDTRVPCKKRVCWSTDTVRQRSDHDCSNCLEEEKERLRGSRARAVGRAAGLAVRLFLARKAGREEYINNVRIGLQTIYSCGHGDRDYWSTLDPGEDPLYTKELVIRKTFVCEACRNQERISSDGFAAVQTMDSPEQNLELQELKNRIQQLEEERDELLRNPAAVDSEAINQLLDARTAAQHQSEDLQARLEIALVERNSLQTKLDEQATANDIAIIGLEESLHIANRERHDFEQQCADMAEQFELDAAITASLARPEPAETGDHVDQSVPKDEAAATRRLEEIKSQTVTLLVKGRMLMDERKKLQDFVDACKLDTSATEAQVIPESLAADEKSDSGEIDDDRSSWEDSDEAETLSVGSDDAGRVITP</sequence>
<gene>
    <name evidence="3" type="ORF">P153DRAFT_356519</name>
</gene>
<protein>
    <submittedName>
        <fullName evidence="3">Uncharacterized protein</fullName>
    </submittedName>
</protein>
<dbReference type="OrthoDB" id="3690135at2759"/>
<feature type="compositionally biased region" description="Basic and acidic residues" evidence="2">
    <location>
        <begin position="343"/>
        <end position="359"/>
    </location>
</feature>
<dbReference type="GeneID" id="54407090"/>
<dbReference type="AlphaFoldDB" id="A0A6A6AE36"/>
<evidence type="ECO:0000313" key="3">
    <source>
        <dbReference type="EMBL" id="KAF2129836.1"/>
    </source>
</evidence>
<name>A0A6A6AE36_9PLEO</name>
<dbReference type="Proteomes" id="UP000799771">
    <property type="component" value="Unassembled WGS sequence"/>
</dbReference>
<evidence type="ECO:0000256" key="2">
    <source>
        <dbReference type="SAM" id="MobiDB-lite"/>
    </source>
</evidence>
<feature type="coiled-coil region" evidence="1">
    <location>
        <begin position="147"/>
        <end position="256"/>
    </location>
</feature>
<proteinExistence type="predicted"/>